<proteinExistence type="predicted"/>
<keyword evidence="1" id="KW-0812">Transmembrane</keyword>
<keyword evidence="1" id="KW-0472">Membrane</keyword>
<evidence type="ECO:0000313" key="2">
    <source>
        <dbReference type="EMBL" id="REE07614.1"/>
    </source>
</evidence>
<feature type="transmembrane region" description="Helical" evidence="1">
    <location>
        <begin position="12"/>
        <end position="29"/>
    </location>
</feature>
<evidence type="ECO:0000256" key="1">
    <source>
        <dbReference type="SAM" id="Phobius"/>
    </source>
</evidence>
<dbReference type="AlphaFoldDB" id="A0A3D9LM36"/>
<organism evidence="2 3">
    <name type="scientific">Winogradskyella pacifica</name>
    <dbReference type="NCBI Taxonomy" id="664642"/>
    <lineage>
        <taxon>Bacteria</taxon>
        <taxon>Pseudomonadati</taxon>
        <taxon>Bacteroidota</taxon>
        <taxon>Flavobacteriia</taxon>
        <taxon>Flavobacteriales</taxon>
        <taxon>Flavobacteriaceae</taxon>
        <taxon>Winogradskyella</taxon>
    </lineage>
</organism>
<keyword evidence="3" id="KW-1185">Reference proteome</keyword>
<protein>
    <recommendedName>
        <fullName evidence="4">Phage abortive infection protein</fullName>
    </recommendedName>
</protein>
<name>A0A3D9LM36_9FLAO</name>
<sequence>MKKLDVENFKTSQILLLLLIIIFLLPFIYTLTTKLEFFDFSNTGEIGDTIGGITAPFINGLSAILVFLAFKAQIRANEIFKNQEQSRNILDQIKIIQEDKLNIEEVIHFMTNSPNYLAAPLEITILNRLNKITYFTSEIRLAYELIENHSGDKDFVYRKLFYLYVIRYKDLITNLEIELKKIIKHLHDDYEFNVAELLLEMEYIHRNLIDVNKYKTTANIV</sequence>
<evidence type="ECO:0008006" key="4">
    <source>
        <dbReference type="Google" id="ProtNLM"/>
    </source>
</evidence>
<keyword evidence="1" id="KW-1133">Transmembrane helix</keyword>
<gene>
    <name evidence="2" type="ORF">DFQ09_1204</name>
</gene>
<dbReference type="EMBL" id="QREI01000020">
    <property type="protein sequence ID" value="REE07614.1"/>
    <property type="molecule type" value="Genomic_DNA"/>
</dbReference>
<feature type="transmembrane region" description="Helical" evidence="1">
    <location>
        <begin position="49"/>
        <end position="70"/>
    </location>
</feature>
<dbReference type="Proteomes" id="UP000256919">
    <property type="component" value="Unassembled WGS sequence"/>
</dbReference>
<accession>A0A3D9LM36</accession>
<evidence type="ECO:0000313" key="3">
    <source>
        <dbReference type="Proteomes" id="UP000256919"/>
    </source>
</evidence>
<comment type="caution">
    <text evidence="2">The sequence shown here is derived from an EMBL/GenBank/DDBJ whole genome shotgun (WGS) entry which is preliminary data.</text>
</comment>
<reference evidence="2 3" key="1">
    <citation type="submission" date="2018-07" db="EMBL/GenBank/DDBJ databases">
        <title>Genomic Encyclopedia of Type Strains, Phase III (KMG-III): the genomes of soil and plant-associated and newly described type strains.</title>
        <authorList>
            <person name="Whitman W."/>
        </authorList>
    </citation>
    <scope>NUCLEOTIDE SEQUENCE [LARGE SCALE GENOMIC DNA]</scope>
    <source>
        <strain evidence="2 3">CECT 7948</strain>
    </source>
</reference>